<organism evidence="1 2">
    <name type="scientific">Phragmitibacter flavus</name>
    <dbReference type="NCBI Taxonomy" id="2576071"/>
    <lineage>
        <taxon>Bacteria</taxon>
        <taxon>Pseudomonadati</taxon>
        <taxon>Verrucomicrobiota</taxon>
        <taxon>Verrucomicrobiia</taxon>
        <taxon>Verrucomicrobiales</taxon>
        <taxon>Verrucomicrobiaceae</taxon>
        <taxon>Phragmitibacter</taxon>
    </lineage>
</organism>
<sequence>MLYSLSMKTLPQPLRIAVQMLFVGVFCPSLPAATLIYYNSATSGNSVTNLGTLGAAGNGTITTAGTGSVTTVATGGPSGAGDAFLNLSSTTLNGGWVTAPANLLPNFRNNNWSVSGFFNRPANTNSSDVILHFGSGDTFGSENELYLYGQSGNNNVRLEHFPGNGLGSLQSSLALNTWHSYAITFTASGLNDGTGTLALYLNGNAVGSSSNFNLSTGGSGDGGVAQTLQIGGIGYASNSGSADRALTGGIDEFAVYDLVLNSTEVAALHNRTITPLDVIPEPSRVLLILVAAMGWLSIRRR</sequence>
<dbReference type="SUPFAM" id="SSF49899">
    <property type="entry name" value="Concanavalin A-like lectins/glucanases"/>
    <property type="match status" value="1"/>
</dbReference>
<name>A0A5R8K7B0_9BACT</name>
<dbReference type="Proteomes" id="UP000306196">
    <property type="component" value="Unassembled WGS sequence"/>
</dbReference>
<dbReference type="OrthoDB" id="9813244at2"/>
<gene>
    <name evidence="1" type="ORF">FEM03_23635</name>
</gene>
<proteinExistence type="predicted"/>
<evidence type="ECO:0000313" key="1">
    <source>
        <dbReference type="EMBL" id="TLD68251.1"/>
    </source>
</evidence>
<protein>
    <submittedName>
        <fullName evidence="1">LamG domain-containing protein</fullName>
    </submittedName>
</protein>
<dbReference type="EMBL" id="VAUV01000029">
    <property type="protein sequence ID" value="TLD68251.1"/>
    <property type="molecule type" value="Genomic_DNA"/>
</dbReference>
<dbReference type="RefSeq" id="WP_138088825.1">
    <property type="nucleotide sequence ID" value="NZ_VAUV01000029.1"/>
</dbReference>
<reference evidence="1 2" key="1">
    <citation type="submission" date="2019-05" db="EMBL/GenBank/DDBJ databases">
        <title>Verrucobacter flavum gen. nov., sp. nov. a new member of the family Verrucomicrobiaceae.</title>
        <authorList>
            <person name="Szuroczki S."/>
            <person name="Abbaszade G."/>
            <person name="Szabo A."/>
            <person name="Felfoldi T."/>
            <person name="Schumann P."/>
            <person name="Boka K."/>
            <person name="Keki Z."/>
            <person name="Toumi M."/>
            <person name="Toth E."/>
        </authorList>
    </citation>
    <scope>NUCLEOTIDE SEQUENCE [LARGE SCALE GENOMIC DNA]</scope>
    <source>
        <strain evidence="1 2">MG-N-17</strain>
    </source>
</reference>
<dbReference type="Pfam" id="PF13385">
    <property type="entry name" value="Laminin_G_3"/>
    <property type="match status" value="1"/>
</dbReference>
<accession>A0A5R8K7B0</accession>
<keyword evidence="2" id="KW-1185">Reference proteome</keyword>
<dbReference type="InterPro" id="IPR013320">
    <property type="entry name" value="ConA-like_dom_sf"/>
</dbReference>
<evidence type="ECO:0000313" key="2">
    <source>
        <dbReference type="Proteomes" id="UP000306196"/>
    </source>
</evidence>
<comment type="caution">
    <text evidence="1">The sequence shown here is derived from an EMBL/GenBank/DDBJ whole genome shotgun (WGS) entry which is preliminary data.</text>
</comment>
<dbReference type="InterPro" id="IPR013424">
    <property type="entry name" value="Ice-binding_C"/>
</dbReference>
<dbReference type="AlphaFoldDB" id="A0A5R8K7B0"/>
<dbReference type="NCBIfam" id="TIGR02595">
    <property type="entry name" value="PEP_CTERM"/>
    <property type="match status" value="1"/>
</dbReference>
<dbReference type="Gene3D" id="2.60.120.200">
    <property type="match status" value="1"/>
</dbReference>